<dbReference type="Gene3D" id="2.120.10.30">
    <property type="entry name" value="TolB, C-terminal domain"/>
    <property type="match status" value="1"/>
</dbReference>
<dbReference type="InterPro" id="IPR001258">
    <property type="entry name" value="NHL_repeat"/>
</dbReference>
<evidence type="ECO:0000256" key="2">
    <source>
        <dbReference type="ARBA" id="ARBA00022737"/>
    </source>
</evidence>
<dbReference type="EMBL" id="JBHSLU010000092">
    <property type="protein sequence ID" value="MFC5508440.1"/>
    <property type="molecule type" value="Genomic_DNA"/>
</dbReference>
<protein>
    <recommendedName>
        <fullName evidence="7">Peptidase</fullName>
    </recommendedName>
</protein>
<keyword evidence="6" id="KW-1185">Reference proteome</keyword>
<evidence type="ECO:0008006" key="7">
    <source>
        <dbReference type="Google" id="ProtNLM"/>
    </source>
</evidence>
<dbReference type="RefSeq" id="WP_066721293.1">
    <property type="nucleotide sequence ID" value="NZ_JBHSLU010000092.1"/>
</dbReference>
<evidence type="ECO:0000313" key="6">
    <source>
        <dbReference type="Proteomes" id="UP001596060"/>
    </source>
</evidence>
<evidence type="ECO:0000313" key="5">
    <source>
        <dbReference type="EMBL" id="MFC5508440.1"/>
    </source>
</evidence>
<dbReference type="PANTHER" id="PTHR10680">
    <property type="entry name" value="PEPTIDYL-GLYCINE ALPHA-AMIDATING MONOOXYGENASE"/>
    <property type="match status" value="1"/>
</dbReference>
<keyword evidence="1" id="KW-0732">Signal</keyword>
<dbReference type="PANTHER" id="PTHR10680:SF38">
    <property type="entry name" value="BLL1368 PROTEIN"/>
    <property type="match status" value="1"/>
</dbReference>
<gene>
    <name evidence="5" type="ORF">ACFPN9_24655</name>
</gene>
<proteinExistence type="predicted"/>
<keyword evidence="2" id="KW-0677">Repeat</keyword>
<evidence type="ECO:0000256" key="1">
    <source>
        <dbReference type="ARBA" id="ARBA00022729"/>
    </source>
</evidence>
<dbReference type="InterPro" id="IPR011042">
    <property type="entry name" value="6-blade_b-propeller_TolB-like"/>
</dbReference>
<name>A0ABW0P7L9_9HYPH</name>
<sequence length="291" mass="32101">MDGKTKALPKPDLIVALGDTRYLIERPFGSWPENAGFVTDVTVDARGHVFVMLRHDPLTQPDDPRVVELSPEGDYLGGWGGDLIADSHMLTVDAQGRLLCVDRDMHEIVICSASGERLGGLGQRGEPLSPFNHPTDVHVSAWGDIYVADGYAASRIHRFSAYGVHLQSWGEHGSGEGQFGWPHALWTHADGRVVVVDRTHNRVQVFNRNGQHLATWSHFRDPVAIWGDKDGNTYVTDTQPTLQKIGPHGERLGRCRPFLNGAHGIYGMPGGDILLAESNPSRLTRLRLLDE</sequence>
<reference evidence="6" key="1">
    <citation type="journal article" date="2019" name="Int. J. Syst. Evol. Microbiol.">
        <title>The Global Catalogue of Microorganisms (GCM) 10K type strain sequencing project: providing services to taxonomists for standard genome sequencing and annotation.</title>
        <authorList>
            <consortium name="The Broad Institute Genomics Platform"/>
            <consortium name="The Broad Institute Genome Sequencing Center for Infectious Disease"/>
            <person name="Wu L."/>
            <person name="Ma J."/>
        </authorList>
    </citation>
    <scope>NUCLEOTIDE SEQUENCE [LARGE SCALE GENOMIC DNA]</scope>
    <source>
        <strain evidence="6">CCUG 43117</strain>
    </source>
</reference>
<dbReference type="Proteomes" id="UP001596060">
    <property type="component" value="Unassembled WGS sequence"/>
</dbReference>
<comment type="caution">
    <text evidence="5">The sequence shown here is derived from an EMBL/GenBank/DDBJ whole genome shotgun (WGS) entry which is preliminary data.</text>
</comment>
<keyword evidence="3" id="KW-0325">Glycoprotein</keyword>
<dbReference type="SUPFAM" id="SSF63829">
    <property type="entry name" value="Calcium-dependent phosphotriesterase"/>
    <property type="match status" value="1"/>
</dbReference>
<accession>A0ABW0P7L9</accession>
<evidence type="ECO:0000256" key="3">
    <source>
        <dbReference type="ARBA" id="ARBA00023180"/>
    </source>
</evidence>
<evidence type="ECO:0000256" key="4">
    <source>
        <dbReference type="PROSITE-ProRule" id="PRU00504"/>
    </source>
</evidence>
<organism evidence="5 6">
    <name type="scientific">Bosea massiliensis</name>
    <dbReference type="NCBI Taxonomy" id="151419"/>
    <lineage>
        <taxon>Bacteria</taxon>
        <taxon>Pseudomonadati</taxon>
        <taxon>Pseudomonadota</taxon>
        <taxon>Alphaproteobacteria</taxon>
        <taxon>Hyphomicrobiales</taxon>
        <taxon>Boseaceae</taxon>
        <taxon>Bosea</taxon>
    </lineage>
</organism>
<feature type="repeat" description="NHL" evidence="4">
    <location>
        <begin position="166"/>
        <end position="209"/>
    </location>
</feature>
<dbReference type="PROSITE" id="PS51125">
    <property type="entry name" value="NHL"/>
    <property type="match status" value="1"/>
</dbReference>